<keyword evidence="2" id="KW-0378">Hydrolase</keyword>
<dbReference type="EMBL" id="RYFG02000072">
    <property type="protein sequence ID" value="TRW97952.1"/>
    <property type="molecule type" value="Genomic_DNA"/>
</dbReference>
<accession>A0ABY3CDG0</accession>
<dbReference type="SMART" id="SM00987">
    <property type="entry name" value="UreE_C"/>
    <property type="match status" value="1"/>
</dbReference>
<sequence length="175" mass="19866">MTKTLLYCFEPVADCNAEILILGSMPGRESLAAGQYYANRRNAFWKIMAELLGFDPNTPYEHRHHELKKARVALWDVLQSCTRVGSLDAKIDTESITVNDFQGFFDSHKKIRTVFFNGSKAESTYRRYVQPTVITVPVSYVRLPSTSPAHAALCYEQKLQAWKTALDIADRNKAT</sequence>
<name>A0ABY3CDG0_9GAMM</name>
<dbReference type="InterPro" id="IPR036895">
    <property type="entry name" value="Uracil-DNA_glycosylase-like_sf"/>
</dbReference>
<dbReference type="SUPFAM" id="SSF52141">
    <property type="entry name" value="Uracil-DNA glycosylase-like"/>
    <property type="match status" value="1"/>
</dbReference>
<gene>
    <name evidence="2" type="ORF">EKO24_007590</name>
</gene>
<dbReference type="Gene3D" id="3.40.470.10">
    <property type="entry name" value="Uracil-DNA glycosylase-like domain"/>
    <property type="match status" value="1"/>
</dbReference>
<evidence type="ECO:0000313" key="3">
    <source>
        <dbReference type="Proteomes" id="UP000733744"/>
    </source>
</evidence>
<evidence type="ECO:0000313" key="2">
    <source>
        <dbReference type="EMBL" id="TRW97952.1"/>
    </source>
</evidence>
<proteinExistence type="predicted"/>
<reference evidence="2 3" key="1">
    <citation type="journal article" date="2019" name="Antonie Van Leeuwenhoek">
        <title>Description of 'Ca. Methylobacter oryzae' KRF1, a novel species from the environmentally important Methylobacter clade 2.</title>
        <authorList>
            <person name="Khatri K."/>
            <person name="Mohite J.A."/>
            <person name="Pandit P.S."/>
            <person name="Bahulikar R."/>
            <person name="Rahalkar M.C."/>
        </authorList>
    </citation>
    <scope>NUCLEOTIDE SEQUENCE [LARGE SCALE GENOMIC DNA]</scope>
    <source>
        <strain evidence="2 3">KRF1</strain>
    </source>
</reference>
<dbReference type="NCBIfam" id="TIGR04274">
    <property type="entry name" value="hypoxanDNAglyco"/>
    <property type="match status" value="1"/>
</dbReference>
<dbReference type="InterPro" id="IPR026353">
    <property type="entry name" value="Hypoxan-DNA_Glyclase"/>
</dbReference>
<dbReference type="CDD" id="cd10032">
    <property type="entry name" value="UDG-F6_HDG"/>
    <property type="match status" value="1"/>
</dbReference>
<dbReference type="SMART" id="SM00986">
    <property type="entry name" value="UDG"/>
    <property type="match status" value="1"/>
</dbReference>
<dbReference type="Pfam" id="PF03167">
    <property type="entry name" value="UDG"/>
    <property type="match status" value="1"/>
</dbReference>
<dbReference type="Proteomes" id="UP000733744">
    <property type="component" value="Unassembled WGS sequence"/>
</dbReference>
<protein>
    <submittedName>
        <fullName evidence="2">DNA-deoxyinosine glycosylase</fullName>
        <ecNumber evidence="2">3.2.2.15</ecNumber>
    </submittedName>
</protein>
<keyword evidence="2" id="KW-0326">Glycosidase</keyword>
<comment type="caution">
    <text evidence="2">The sequence shown here is derived from an EMBL/GenBank/DDBJ whole genome shotgun (WGS) entry which is preliminary data.</text>
</comment>
<dbReference type="EC" id="3.2.2.15" evidence="2"/>
<dbReference type="GO" id="GO:0033958">
    <property type="term" value="F:DNA-deoxyinosine glycosylase activity"/>
    <property type="evidence" value="ECO:0007669"/>
    <property type="project" value="UniProtKB-EC"/>
</dbReference>
<organism evidence="2 3">
    <name type="scientific">Candidatus Methylobacter oryzae</name>
    <dbReference type="NCBI Taxonomy" id="2497749"/>
    <lineage>
        <taxon>Bacteria</taxon>
        <taxon>Pseudomonadati</taxon>
        <taxon>Pseudomonadota</taxon>
        <taxon>Gammaproteobacteria</taxon>
        <taxon>Methylococcales</taxon>
        <taxon>Methylococcaceae</taxon>
        <taxon>Methylobacter</taxon>
    </lineage>
</organism>
<keyword evidence="3" id="KW-1185">Reference proteome</keyword>
<dbReference type="InterPro" id="IPR005122">
    <property type="entry name" value="Uracil-DNA_glycosylase-like"/>
</dbReference>
<dbReference type="RefSeq" id="WP_127030439.1">
    <property type="nucleotide sequence ID" value="NZ_RYFG02000072.1"/>
</dbReference>
<evidence type="ECO:0000259" key="1">
    <source>
        <dbReference type="SMART" id="SM00986"/>
    </source>
</evidence>
<feature type="domain" description="Uracil-DNA glycosylase-like" evidence="1">
    <location>
        <begin position="10"/>
        <end position="166"/>
    </location>
</feature>